<evidence type="ECO:0000313" key="1">
    <source>
        <dbReference type="EMBL" id="CDH45874.1"/>
    </source>
</evidence>
<dbReference type="RefSeq" id="WP_154724924.1">
    <property type="nucleotide sequence ID" value="NZ_CBTK010000223.1"/>
</dbReference>
<gene>
    <name evidence="1" type="ORF">BN874_30006</name>
</gene>
<keyword evidence="2" id="KW-1185">Reference proteome</keyword>
<dbReference type="EMBL" id="CBTK010000223">
    <property type="protein sequence ID" value="CDH45874.1"/>
    <property type="molecule type" value="Genomic_DNA"/>
</dbReference>
<sequence>MKSKIVPLQPILVSWIGHADLKAAAGEAGAGLGPIAQAVAFKELVL</sequence>
<name>A0A7U7J394_9GAMM</name>
<proteinExistence type="predicted"/>
<organism evidence="1 2">
    <name type="scientific">Candidatus Contendobacter odensis Run_B_J11</name>
    <dbReference type="NCBI Taxonomy" id="1400861"/>
    <lineage>
        <taxon>Bacteria</taxon>
        <taxon>Pseudomonadati</taxon>
        <taxon>Pseudomonadota</taxon>
        <taxon>Gammaproteobacteria</taxon>
        <taxon>Candidatus Competibacteraceae</taxon>
        <taxon>Candidatus Contendibacter</taxon>
    </lineage>
</organism>
<dbReference type="Proteomes" id="UP000019184">
    <property type="component" value="Unassembled WGS sequence"/>
</dbReference>
<accession>A0A7U7J394</accession>
<comment type="caution">
    <text evidence="1">The sequence shown here is derived from an EMBL/GenBank/DDBJ whole genome shotgun (WGS) entry which is preliminary data.</text>
</comment>
<dbReference type="AlphaFoldDB" id="A0A7U7J394"/>
<evidence type="ECO:0000313" key="2">
    <source>
        <dbReference type="Proteomes" id="UP000019184"/>
    </source>
</evidence>
<protein>
    <submittedName>
        <fullName evidence="1">Uncharacterized protein</fullName>
    </submittedName>
</protein>
<reference evidence="1 2" key="1">
    <citation type="journal article" date="2014" name="ISME J.">
        <title>Candidatus Competibacter-lineage genomes retrieved from metagenomes reveal functional metabolic diversity.</title>
        <authorList>
            <person name="McIlroy S.J."/>
            <person name="Albertsen M."/>
            <person name="Andresen E.K."/>
            <person name="Saunders A.M."/>
            <person name="Kristiansen R."/>
            <person name="Stokholm-Bjerregaard M."/>
            <person name="Nielsen K.L."/>
            <person name="Nielsen P.H."/>
        </authorList>
    </citation>
    <scope>NUCLEOTIDE SEQUENCE [LARGE SCALE GENOMIC DNA]</scope>
    <source>
        <strain evidence="1 2">Run_B_J11</strain>
    </source>
</reference>